<comment type="caution">
    <text evidence="2">The sequence shown here is derived from an EMBL/GenBank/DDBJ whole genome shotgun (WGS) entry which is preliminary data.</text>
</comment>
<feature type="transmembrane region" description="Helical" evidence="1">
    <location>
        <begin position="229"/>
        <end position="249"/>
    </location>
</feature>
<feature type="transmembrane region" description="Helical" evidence="1">
    <location>
        <begin position="53"/>
        <end position="74"/>
    </location>
</feature>
<keyword evidence="1" id="KW-0812">Transmembrane</keyword>
<sequence length="438" mass="51514">MIIFPIIFLLLLSTFAKIYFRTWLAPGCLFSVIWLLYIIMSVIFAPDLPISSISLWVIVFSIFSLITGSMLVFPINKRLIPSKIDSDLEIVNRILYNILIYFSVFSLIGVLLIFSNGIRRYSLSGIFEGLWKLGYFYSYARYKEKWVPPLELRILTYFLYPSALIGGYIFEYFKNWKKFITLFPILIMVLFSLIVAARAGLYLVISIWISGFISYKLLKYGEKYKFMTLKNIFLFIIIMVILIFIYVFLQNIRIGNNLISTSSLYDIYQNSKVAIWGSLSAFSIWFENANLFSFAGGSYTFAGIFDILGIESREQGLYSEPIYFSSGKFTNIYTIFRALIDDYSIIGMFVFWFIVGMLSTYAYVKTCKGKIIWSIVLSAFYSMTFFSNLYSIFIFNSILFSWISIIFLFYFLVYWKSIKRFIFVSFYRFNMERRRSFR</sequence>
<feature type="transmembrane region" description="Helical" evidence="1">
    <location>
        <begin position="371"/>
        <end position="387"/>
    </location>
</feature>
<name>A0A7C3MLS4_DICTH</name>
<feature type="transmembrane region" description="Helical" evidence="1">
    <location>
        <begin position="26"/>
        <end position="46"/>
    </location>
</feature>
<feature type="transmembrane region" description="Helical" evidence="1">
    <location>
        <begin position="292"/>
        <end position="310"/>
    </location>
</feature>
<feature type="transmembrane region" description="Helical" evidence="1">
    <location>
        <begin position="182"/>
        <end position="209"/>
    </location>
</feature>
<gene>
    <name evidence="2" type="ORF">ENW00_08415</name>
</gene>
<organism evidence="2">
    <name type="scientific">Dictyoglomus thermophilum</name>
    <dbReference type="NCBI Taxonomy" id="14"/>
    <lineage>
        <taxon>Bacteria</taxon>
        <taxon>Pseudomonadati</taxon>
        <taxon>Dictyoglomota</taxon>
        <taxon>Dictyoglomia</taxon>
        <taxon>Dictyoglomales</taxon>
        <taxon>Dictyoglomaceae</taxon>
        <taxon>Dictyoglomus</taxon>
    </lineage>
</organism>
<dbReference type="EMBL" id="DTIN01000035">
    <property type="protein sequence ID" value="HFX14151.1"/>
    <property type="molecule type" value="Genomic_DNA"/>
</dbReference>
<evidence type="ECO:0000256" key="1">
    <source>
        <dbReference type="SAM" id="Phobius"/>
    </source>
</evidence>
<dbReference type="AlphaFoldDB" id="A0A7C3MLS4"/>
<keyword evidence="1" id="KW-0472">Membrane</keyword>
<feature type="transmembrane region" description="Helical" evidence="1">
    <location>
        <begin position="94"/>
        <end position="114"/>
    </location>
</feature>
<protein>
    <submittedName>
        <fullName evidence="2">Oligosaccharide repeat unit polymerase</fullName>
    </submittedName>
</protein>
<keyword evidence="1" id="KW-1133">Transmembrane helix</keyword>
<feature type="transmembrane region" description="Helical" evidence="1">
    <location>
        <begin position="121"/>
        <end position="140"/>
    </location>
</feature>
<dbReference type="NCBIfam" id="TIGR04370">
    <property type="entry name" value="glyco_rpt_poly"/>
    <property type="match status" value="1"/>
</dbReference>
<feature type="transmembrane region" description="Helical" evidence="1">
    <location>
        <begin position="152"/>
        <end position="170"/>
    </location>
</feature>
<proteinExistence type="predicted"/>
<evidence type="ECO:0000313" key="2">
    <source>
        <dbReference type="EMBL" id="HFX14151.1"/>
    </source>
</evidence>
<feature type="transmembrane region" description="Helical" evidence="1">
    <location>
        <begin position="393"/>
        <end position="415"/>
    </location>
</feature>
<feature type="transmembrane region" description="Helical" evidence="1">
    <location>
        <begin position="346"/>
        <end position="364"/>
    </location>
</feature>
<accession>A0A7C3MLS4</accession>
<reference evidence="2" key="1">
    <citation type="journal article" date="2020" name="mSystems">
        <title>Genome- and Community-Level Interaction Insights into Carbon Utilization and Element Cycling Functions of Hydrothermarchaeota in Hydrothermal Sediment.</title>
        <authorList>
            <person name="Zhou Z."/>
            <person name="Liu Y."/>
            <person name="Xu W."/>
            <person name="Pan J."/>
            <person name="Luo Z.H."/>
            <person name="Li M."/>
        </authorList>
    </citation>
    <scope>NUCLEOTIDE SEQUENCE [LARGE SCALE GENOMIC DNA]</scope>
    <source>
        <strain evidence="2">SpSt-81</strain>
    </source>
</reference>